<evidence type="ECO:0000313" key="3">
    <source>
        <dbReference type="Proteomes" id="UP000606172"/>
    </source>
</evidence>
<dbReference type="EMBL" id="BOOW01000036">
    <property type="protein sequence ID" value="GII95413.1"/>
    <property type="molecule type" value="Genomic_DNA"/>
</dbReference>
<keyword evidence="3" id="KW-1185">Reference proteome</keyword>
<accession>A0A919RKF1</accession>
<dbReference type="Proteomes" id="UP000606172">
    <property type="component" value="Unassembled WGS sequence"/>
</dbReference>
<reference evidence="2" key="1">
    <citation type="submission" date="2021-01" db="EMBL/GenBank/DDBJ databases">
        <title>Whole genome shotgun sequence of Sinosporangium siamense NBRC 109515.</title>
        <authorList>
            <person name="Komaki H."/>
            <person name="Tamura T."/>
        </authorList>
    </citation>
    <scope>NUCLEOTIDE SEQUENCE</scope>
    <source>
        <strain evidence="2">NBRC 109515</strain>
    </source>
</reference>
<name>A0A919RKF1_9ACTN</name>
<feature type="region of interest" description="Disordered" evidence="1">
    <location>
        <begin position="23"/>
        <end position="61"/>
    </location>
</feature>
<sequence>MILRSPAARFTGAVTAIATLTACGGRGGDNATPTTVDNIPGLIEPGIAESRSKATPARRVA</sequence>
<dbReference type="PROSITE" id="PS51257">
    <property type="entry name" value="PROKAR_LIPOPROTEIN"/>
    <property type="match status" value="1"/>
</dbReference>
<organism evidence="2 3">
    <name type="scientific">Sinosporangium siamense</name>
    <dbReference type="NCBI Taxonomy" id="1367973"/>
    <lineage>
        <taxon>Bacteria</taxon>
        <taxon>Bacillati</taxon>
        <taxon>Actinomycetota</taxon>
        <taxon>Actinomycetes</taxon>
        <taxon>Streptosporangiales</taxon>
        <taxon>Streptosporangiaceae</taxon>
        <taxon>Sinosporangium</taxon>
    </lineage>
</organism>
<proteinExistence type="predicted"/>
<evidence type="ECO:0000256" key="1">
    <source>
        <dbReference type="SAM" id="MobiDB-lite"/>
    </source>
</evidence>
<dbReference type="RefSeq" id="WP_204030482.1">
    <property type="nucleotide sequence ID" value="NZ_BOOW01000036.1"/>
</dbReference>
<dbReference type="AlphaFoldDB" id="A0A919RKF1"/>
<protein>
    <submittedName>
        <fullName evidence="2">Uncharacterized protein</fullName>
    </submittedName>
</protein>
<gene>
    <name evidence="2" type="ORF">Ssi02_56440</name>
</gene>
<evidence type="ECO:0000313" key="2">
    <source>
        <dbReference type="EMBL" id="GII95413.1"/>
    </source>
</evidence>
<comment type="caution">
    <text evidence="2">The sequence shown here is derived from an EMBL/GenBank/DDBJ whole genome shotgun (WGS) entry which is preliminary data.</text>
</comment>